<dbReference type="Pfam" id="PF16868">
    <property type="entry name" value="NMT1_3"/>
    <property type="match status" value="1"/>
</dbReference>
<evidence type="ECO:0008006" key="4">
    <source>
        <dbReference type="Google" id="ProtNLM"/>
    </source>
</evidence>
<keyword evidence="3" id="KW-1185">Reference proteome</keyword>
<reference evidence="3" key="1">
    <citation type="journal article" date="2019" name="Int. J. Syst. Evol. Microbiol.">
        <title>The Global Catalogue of Microorganisms (GCM) 10K type strain sequencing project: providing services to taxonomists for standard genome sequencing and annotation.</title>
        <authorList>
            <consortium name="The Broad Institute Genomics Platform"/>
            <consortium name="The Broad Institute Genome Sequencing Center for Infectious Disease"/>
            <person name="Wu L."/>
            <person name="Ma J."/>
        </authorList>
    </citation>
    <scope>NUCLEOTIDE SEQUENCE [LARGE SCALE GENOMIC DNA]</scope>
    <source>
        <strain evidence="3">JCM 16898</strain>
    </source>
</reference>
<dbReference type="Gene3D" id="3.40.190.10">
    <property type="entry name" value="Periplasmic binding protein-like II"/>
    <property type="match status" value="2"/>
</dbReference>
<evidence type="ECO:0000313" key="3">
    <source>
        <dbReference type="Proteomes" id="UP001500689"/>
    </source>
</evidence>
<dbReference type="EMBL" id="BAAAZN010000025">
    <property type="protein sequence ID" value="GAA3581343.1"/>
    <property type="molecule type" value="Genomic_DNA"/>
</dbReference>
<accession>A0ABP6YDF3</accession>
<protein>
    <recommendedName>
        <fullName evidence="4">TRAP transporter solute receptor, TAXI family</fullName>
    </recommendedName>
</protein>
<proteinExistence type="predicted"/>
<dbReference type="SUPFAM" id="SSF53850">
    <property type="entry name" value="Periplasmic binding protein-like II"/>
    <property type="match status" value="1"/>
</dbReference>
<dbReference type="Proteomes" id="UP001500689">
    <property type="component" value="Unassembled WGS sequence"/>
</dbReference>
<organism evidence="2 3">
    <name type="scientific">Amycolatopsis ultiminotia</name>
    <dbReference type="NCBI Taxonomy" id="543629"/>
    <lineage>
        <taxon>Bacteria</taxon>
        <taxon>Bacillati</taxon>
        <taxon>Actinomycetota</taxon>
        <taxon>Actinomycetes</taxon>
        <taxon>Pseudonocardiales</taxon>
        <taxon>Pseudonocardiaceae</taxon>
        <taxon>Amycolatopsis</taxon>
    </lineage>
</organism>
<comment type="caution">
    <text evidence="2">The sequence shown here is derived from an EMBL/GenBank/DDBJ whole genome shotgun (WGS) entry which is preliminary data.</text>
</comment>
<feature type="region of interest" description="Disordered" evidence="1">
    <location>
        <begin position="1"/>
        <end position="20"/>
    </location>
</feature>
<sequence>MPAHRGENATGGRPEEPKIDRPLTLHLRGDWGTANLHRVCGWVSQELADRAGPGTRIAIWNSRGFSDAVRAVGRAEVDIAMTTPAAFAVAALDGRGGYAGEAFPQLRALGVVPQRDRLVMAVHRSLELTSFAELRDRAPQLRLATSFRDGVNHVGLAAQEILERARVDVLGWGGRFLSDERPFESLDHVLTGRANAIVHEAVMLPQWQELAPDYRFLPVEDDVLAGLEADYGWPAATVAEGYFPGAGGFRTLDFSDFLMVTTSSLDEDVAYAIAWILGETRHLIEAQYRHLPPERSPISYPLDPPTMGRTPIPLHPGAARYYQALPAA</sequence>
<dbReference type="RefSeq" id="WP_344868371.1">
    <property type="nucleotide sequence ID" value="NZ_BAAAZN010000025.1"/>
</dbReference>
<dbReference type="InterPro" id="IPR011852">
    <property type="entry name" value="TRAP_TAXI"/>
</dbReference>
<name>A0ABP6YDF3_9PSEU</name>
<gene>
    <name evidence="2" type="ORF">GCM10022222_77560</name>
</gene>
<evidence type="ECO:0000256" key="1">
    <source>
        <dbReference type="SAM" id="MobiDB-lite"/>
    </source>
</evidence>
<evidence type="ECO:0000313" key="2">
    <source>
        <dbReference type="EMBL" id="GAA3581343.1"/>
    </source>
</evidence>